<name>A0A4Q1JKH9_9BACT</name>
<feature type="transmembrane region" description="Helical" evidence="1">
    <location>
        <begin position="259"/>
        <end position="279"/>
    </location>
</feature>
<organism evidence="2 3">
    <name type="scientific">Ancylomarina salipaludis</name>
    <dbReference type="NCBI Taxonomy" id="2501299"/>
    <lineage>
        <taxon>Bacteria</taxon>
        <taxon>Pseudomonadati</taxon>
        <taxon>Bacteroidota</taxon>
        <taxon>Bacteroidia</taxon>
        <taxon>Marinilabiliales</taxon>
        <taxon>Marinifilaceae</taxon>
        <taxon>Ancylomarina</taxon>
    </lineage>
</organism>
<dbReference type="EMBL" id="SAXA01000008">
    <property type="protein sequence ID" value="RXQ93858.1"/>
    <property type="molecule type" value="Genomic_DNA"/>
</dbReference>
<dbReference type="Pfam" id="PF14897">
    <property type="entry name" value="EpsG"/>
    <property type="match status" value="1"/>
</dbReference>
<sequence>MNDTQLYTQGFYYILLILAVVYYFIVNHGVVYKSNVYKFISFVLVTFFIVYWGSRDIDLGTDSANYISYFNMYKISPSFFSAREMVNLDLIFAGLLYVTSNLASLEVFNLILSCITISCFLFFSIHFSKYLNSKTGVFLLLMFASLQGFSNIQCNIIRNGLALSFFLVFQFFYVTERYKKSLIFALLAIFSHYSVLIFIAISIVAKNIKLKDIHIYIIVGLSSFLSFMGMGLHSITFISRINNVKIDRYFNNITSLYKVGFRLDFLVYNLFFLMLFMYFKKKNSQYEFFLNYYVITTVLFILWFNIPYSDRIGLYCWFTIPILLFVTLSERKNSTSYLFLATIFLLVVNYFII</sequence>
<feature type="transmembrane region" description="Helical" evidence="1">
    <location>
        <begin position="156"/>
        <end position="175"/>
    </location>
</feature>
<feature type="transmembrane region" description="Helical" evidence="1">
    <location>
        <begin position="288"/>
        <end position="306"/>
    </location>
</feature>
<dbReference type="AlphaFoldDB" id="A0A4Q1JKH9"/>
<evidence type="ECO:0000256" key="1">
    <source>
        <dbReference type="SAM" id="Phobius"/>
    </source>
</evidence>
<gene>
    <name evidence="2" type="ORF">EO244_09775</name>
</gene>
<feature type="transmembrane region" description="Helical" evidence="1">
    <location>
        <begin position="36"/>
        <end position="54"/>
    </location>
</feature>
<feature type="transmembrane region" description="Helical" evidence="1">
    <location>
        <begin position="6"/>
        <end position="24"/>
    </location>
</feature>
<accession>A0A4Q1JKH9</accession>
<comment type="caution">
    <text evidence="2">The sequence shown here is derived from an EMBL/GenBank/DDBJ whole genome shotgun (WGS) entry which is preliminary data.</text>
</comment>
<keyword evidence="1" id="KW-1133">Transmembrane helix</keyword>
<keyword evidence="3" id="KW-1185">Reference proteome</keyword>
<proteinExistence type="predicted"/>
<evidence type="ECO:0000313" key="2">
    <source>
        <dbReference type="EMBL" id="RXQ93858.1"/>
    </source>
</evidence>
<feature type="transmembrane region" description="Helical" evidence="1">
    <location>
        <begin position="335"/>
        <end position="352"/>
    </location>
</feature>
<feature type="transmembrane region" description="Helical" evidence="1">
    <location>
        <begin position="215"/>
        <end position="239"/>
    </location>
</feature>
<evidence type="ECO:0000313" key="3">
    <source>
        <dbReference type="Proteomes" id="UP000289703"/>
    </source>
</evidence>
<keyword evidence="1" id="KW-0812">Transmembrane</keyword>
<protein>
    <submittedName>
        <fullName evidence="2">EpsG family protein</fullName>
    </submittedName>
</protein>
<dbReference type="InterPro" id="IPR049458">
    <property type="entry name" value="EpsG-like"/>
</dbReference>
<feature type="transmembrane region" description="Helical" evidence="1">
    <location>
        <begin position="107"/>
        <end position="125"/>
    </location>
</feature>
<reference evidence="2 3" key="1">
    <citation type="submission" date="2019-01" db="EMBL/GenBank/DDBJ databases">
        <title>Ancylomarina salipaludis sp. nov., isolated from a salt marsh.</title>
        <authorList>
            <person name="Yoon J.-H."/>
        </authorList>
    </citation>
    <scope>NUCLEOTIDE SEQUENCE [LARGE SCALE GENOMIC DNA]</scope>
    <source>
        <strain evidence="2 3">SHSM-M15</strain>
    </source>
</reference>
<dbReference type="OrthoDB" id="1112074at2"/>
<feature type="transmembrane region" description="Helical" evidence="1">
    <location>
        <begin position="312"/>
        <end position="328"/>
    </location>
</feature>
<keyword evidence="1" id="KW-0472">Membrane</keyword>
<dbReference type="Proteomes" id="UP000289703">
    <property type="component" value="Unassembled WGS sequence"/>
</dbReference>
<feature type="transmembrane region" description="Helical" evidence="1">
    <location>
        <begin position="80"/>
        <end position="100"/>
    </location>
</feature>
<feature type="transmembrane region" description="Helical" evidence="1">
    <location>
        <begin position="181"/>
        <end position="203"/>
    </location>
</feature>
<dbReference type="RefSeq" id="WP_129254492.1">
    <property type="nucleotide sequence ID" value="NZ_SAXA01000008.1"/>
</dbReference>